<dbReference type="Pfam" id="PF01370">
    <property type="entry name" value="Epimerase"/>
    <property type="match status" value="1"/>
</dbReference>
<evidence type="ECO:0000256" key="1">
    <source>
        <dbReference type="ARBA" id="ARBA00007637"/>
    </source>
</evidence>
<dbReference type="Gene3D" id="3.40.50.720">
    <property type="entry name" value="NAD(P)-binding Rossmann-like Domain"/>
    <property type="match status" value="1"/>
</dbReference>
<evidence type="ECO:0000313" key="3">
    <source>
        <dbReference type="EMBL" id="RNL75201.1"/>
    </source>
</evidence>
<reference evidence="3 4" key="1">
    <citation type="submission" date="2018-10" db="EMBL/GenBank/DDBJ databases">
        <title>Sinomicrobium pectinilyticum sp. nov., a pectinase-producing bacterium isolated from alkaline and saline soil, and emended description of the genus Sinomicrobium.</title>
        <authorList>
            <person name="Cheng B."/>
            <person name="Li C."/>
            <person name="Lai Q."/>
            <person name="Du M."/>
            <person name="Shao Z."/>
            <person name="Xu P."/>
            <person name="Yang C."/>
        </authorList>
    </citation>
    <scope>NUCLEOTIDE SEQUENCE [LARGE SCALE GENOMIC DNA]</scope>
    <source>
        <strain evidence="3 4">5DNS001</strain>
    </source>
</reference>
<name>A0A3N0DIJ8_SINP1</name>
<evidence type="ECO:0000313" key="4">
    <source>
        <dbReference type="Proteomes" id="UP000267469"/>
    </source>
</evidence>
<dbReference type="SUPFAM" id="SSF51735">
    <property type="entry name" value="NAD(P)-binding Rossmann-fold domains"/>
    <property type="match status" value="1"/>
</dbReference>
<organism evidence="3 4">
    <name type="scientific">Sinomicrobium pectinilyticum</name>
    <dbReference type="NCBI Taxonomy" id="1084421"/>
    <lineage>
        <taxon>Bacteria</taxon>
        <taxon>Pseudomonadati</taxon>
        <taxon>Bacteroidota</taxon>
        <taxon>Flavobacteriia</taxon>
        <taxon>Flavobacteriales</taxon>
        <taxon>Flavobacteriaceae</taxon>
        <taxon>Sinomicrobium</taxon>
    </lineage>
</organism>
<dbReference type="PANTHER" id="PTHR43000">
    <property type="entry name" value="DTDP-D-GLUCOSE 4,6-DEHYDRATASE-RELATED"/>
    <property type="match status" value="1"/>
</dbReference>
<dbReference type="InterPro" id="IPR036291">
    <property type="entry name" value="NAD(P)-bd_dom_sf"/>
</dbReference>
<dbReference type="AlphaFoldDB" id="A0A3N0DIJ8"/>
<accession>A0A3N0DIJ8</accession>
<feature type="domain" description="NAD-dependent epimerase/dehydratase" evidence="2">
    <location>
        <begin position="6"/>
        <end position="244"/>
    </location>
</feature>
<dbReference type="PRINTS" id="PR01713">
    <property type="entry name" value="NUCEPIMERASE"/>
</dbReference>
<dbReference type="EMBL" id="RJTM01000177">
    <property type="protein sequence ID" value="RNL75201.1"/>
    <property type="molecule type" value="Genomic_DNA"/>
</dbReference>
<proteinExistence type="inferred from homology"/>
<dbReference type="InterPro" id="IPR001509">
    <property type="entry name" value="Epimerase_deHydtase"/>
</dbReference>
<dbReference type="OrthoDB" id="9801785at2"/>
<dbReference type="RefSeq" id="WP_123218159.1">
    <property type="nucleotide sequence ID" value="NZ_RJTM01000177.1"/>
</dbReference>
<dbReference type="Proteomes" id="UP000267469">
    <property type="component" value="Unassembled WGS sequence"/>
</dbReference>
<evidence type="ECO:0000259" key="2">
    <source>
        <dbReference type="Pfam" id="PF01370"/>
    </source>
</evidence>
<gene>
    <name evidence="3" type="ORF">ED312_21930</name>
</gene>
<sequence>MENSKILVTGAAGFIGSHLAEQLAAEGHTVYGVDNFSDYYDVALKKRNVRDIRSAGVIFIEADLTGPLKDILPGAMDYIFHFAAQPGISPDVSLQEYVRNNLFATQNLLQWTKEENKNLRLFVNIATSSIYGKEATLPETAVPEPISFYGTTKLAAEQLVLGEQRVGKIKACSLRLYSVYGPRERPEKLYTKLIRSIFEETPFPLFKGSEKHSRSFTYVGDIIAGVAAVIGKEDVVSGEIINIGSDKEYTTGEGIGLIEKIIGKKAKIEITPPRPGDQLRTTALIDKARNLLGYNPATSFEEGLARQVEWYRNNFL</sequence>
<keyword evidence="4" id="KW-1185">Reference proteome</keyword>
<comment type="similarity">
    <text evidence="1">Belongs to the NAD(P)-dependent epimerase/dehydratase family.</text>
</comment>
<protein>
    <submittedName>
        <fullName evidence="3">NAD-dependent epimerase/dehydratase family protein</fullName>
    </submittedName>
</protein>
<comment type="caution">
    <text evidence="3">The sequence shown here is derived from an EMBL/GenBank/DDBJ whole genome shotgun (WGS) entry which is preliminary data.</text>
</comment>